<name>A0A9Q8Z2Q2_CURCL</name>
<dbReference type="PANTHER" id="PTHR47966:SF51">
    <property type="entry name" value="BETA-SITE APP-CLEAVING ENZYME, ISOFORM A-RELATED"/>
    <property type="match status" value="1"/>
</dbReference>
<sequence length="508" mass="57188">MAGACKDNQTISKQDCMYSRGAEIYQGRPNDGFQADLSSTWHEIGIYRTETRSELGYNASGLYGLDTLGLMVANSGGPTLENQTIGAVVNPRLWLGRLGMDDKPNNFSDFDNPQRSLIKTLKEEGLIPSLSYGYTAGAYYKQPSMFGSLTWGGYDQSRFVPNNITFPFDANDSRKPSLSLQWITTQNITGQSVSILQERAPYMLVDFAESQIWLPVSACDQFATAFNLTYDNTTDLYLVDASTHAKLVQQNPNITFRFGQSASDPTTQVDVVLPYSAFDQQASFPIYENATNYFPIRRAYNETQYTLGRTFFQEAYIKMDYERQHFSIHQALFPAANEKQQLIPISSIEAAVAPVEKRLSKGAIAGISIGSFLLLVIMSLLGFWFCRRRRRRRRSKNQSEPEIEAPKVECGGQEKVECDGQQKVETEGVAIFEKDGLPYAEMEGHIFPELYGGEPEGERDVPDIHIQKADMDTVFELYESTDNNRRFSYEETTSTVFEQEGCPSKGQQ</sequence>
<dbReference type="PROSITE" id="PS51767">
    <property type="entry name" value="PEPTIDASE_A1"/>
    <property type="match status" value="1"/>
</dbReference>
<dbReference type="InterPro" id="IPR001461">
    <property type="entry name" value="Aspartic_peptidase_A1"/>
</dbReference>
<keyword evidence="2" id="KW-1133">Transmembrane helix</keyword>
<dbReference type="EMBL" id="CP089274">
    <property type="protein sequence ID" value="USP74075.1"/>
    <property type="molecule type" value="Genomic_DNA"/>
</dbReference>
<dbReference type="Proteomes" id="UP001056012">
    <property type="component" value="Chromosome 1"/>
</dbReference>
<evidence type="ECO:0000313" key="4">
    <source>
        <dbReference type="EMBL" id="USP74075.1"/>
    </source>
</evidence>
<reference evidence="4" key="1">
    <citation type="submission" date="2021-12" db="EMBL/GenBank/DDBJ databases">
        <title>Curvularia clavata genome.</title>
        <authorList>
            <person name="Cao Y."/>
        </authorList>
    </citation>
    <scope>NUCLEOTIDE SEQUENCE</scope>
    <source>
        <strain evidence="4">Yc1106</strain>
    </source>
</reference>
<dbReference type="Pfam" id="PF00026">
    <property type="entry name" value="Asp"/>
    <property type="match status" value="1"/>
</dbReference>
<accession>A0A9Q8Z2Q2</accession>
<keyword evidence="2" id="KW-0472">Membrane</keyword>
<evidence type="ECO:0000259" key="3">
    <source>
        <dbReference type="PROSITE" id="PS51767"/>
    </source>
</evidence>
<dbReference type="PANTHER" id="PTHR47966">
    <property type="entry name" value="BETA-SITE APP-CLEAVING ENZYME, ISOFORM A-RELATED"/>
    <property type="match status" value="1"/>
</dbReference>
<dbReference type="Gene3D" id="2.40.70.10">
    <property type="entry name" value="Acid Proteases"/>
    <property type="match status" value="2"/>
</dbReference>
<protein>
    <recommendedName>
        <fullName evidence="3">Peptidase A1 domain-containing protein</fullName>
    </recommendedName>
</protein>
<dbReference type="OrthoDB" id="4074350at2759"/>
<feature type="transmembrane region" description="Helical" evidence="2">
    <location>
        <begin position="363"/>
        <end position="386"/>
    </location>
</feature>
<dbReference type="GO" id="GO:0004190">
    <property type="term" value="F:aspartic-type endopeptidase activity"/>
    <property type="evidence" value="ECO:0007669"/>
    <property type="project" value="InterPro"/>
</dbReference>
<dbReference type="SUPFAM" id="SSF50630">
    <property type="entry name" value="Acid proteases"/>
    <property type="match status" value="1"/>
</dbReference>
<keyword evidence="5" id="KW-1185">Reference proteome</keyword>
<evidence type="ECO:0000256" key="1">
    <source>
        <dbReference type="ARBA" id="ARBA00007447"/>
    </source>
</evidence>
<dbReference type="VEuPathDB" id="FungiDB:yc1106_01349"/>
<keyword evidence="2" id="KW-0812">Transmembrane</keyword>
<gene>
    <name evidence="4" type="ORF">yc1106_01349</name>
</gene>
<evidence type="ECO:0000256" key="2">
    <source>
        <dbReference type="SAM" id="Phobius"/>
    </source>
</evidence>
<dbReference type="GO" id="GO:0006508">
    <property type="term" value="P:proteolysis"/>
    <property type="evidence" value="ECO:0007669"/>
    <property type="project" value="InterPro"/>
</dbReference>
<proteinExistence type="inferred from homology"/>
<dbReference type="InterPro" id="IPR033121">
    <property type="entry name" value="PEPTIDASE_A1"/>
</dbReference>
<organism evidence="4 5">
    <name type="scientific">Curvularia clavata</name>
    <dbReference type="NCBI Taxonomy" id="95742"/>
    <lineage>
        <taxon>Eukaryota</taxon>
        <taxon>Fungi</taxon>
        <taxon>Dikarya</taxon>
        <taxon>Ascomycota</taxon>
        <taxon>Pezizomycotina</taxon>
        <taxon>Dothideomycetes</taxon>
        <taxon>Pleosporomycetidae</taxon>
        <taxon>Pleosporales</taxon>
        <taxon>Pleosporineae</taxon>
        <taxon>Pleosporaceae</taxon>
        <taxon>Curvularia</taxon>
    </lineage>
</organism>
<dbReference type="AlphaFoldDB" id="A0A9Q8Z2Q2"/>
<comment type="similarity">
    <text evidence="1">Belongs to the peptidase A1 family.</text>
</comment>
<evidence type="ECO:0000313" key="5">
    <source>
        <dbReference type="Proteomes" id="UP001056012"/>
    </source>
</evidence>
<dbReference type="InterPro" id="IPR021109">
    <property type="entry name" value="Peptidase_aspartic_dom_sf"/>
</dbReference>
<feature type="domain" description="Peptidase A1" evidence="3">
    <location>
        <begin position="1"/>
        <end position="329"/>
    </location>
</feature>
<dbReference type="GO" id="GO:0000324">
    <property type="term" value="C:fungal-type vacuole"/>
    <property type="evidence" value="ECO:0007669"/>
    <property type="project" value="TreeGrafter"/>
</dbReference>